<feature type="region of interest" description="Disordered" evidence="1">
    <location>
        <begin position="1"/>
        <end position="23"/>
    </location>
</feature>
<name>A0A8H5TEQ4_FUSHE</name>
<reference evidence="2 3" key="1">
    <citation type="submission" date="2020-05" db="EMBL/GenBank/DDBJ databases">
        <title>Identification and distribution of gene clusters putatively required for synthesis of sphingolipid metabolism inhibitors in phylogenetically diverse species of the filamentous fungus Fusarium.</title>
        <authorList>
            <person name="Kim H.-S."/>
            <person name="Busman M."/>
            <person name="Brown D.W."/>
            <person name="Divon H."/>
            <person name="Uhlig S."/>
            <person name="Proctor R.H."/>
        </authorList>
    </citation>
    <scope>NUCLEOTIDE SEQUENCE [LARGE SCALE GENOMIC DNA]</scope>
    <source>
        <strain evidence="2 3">NRRL 20693</strain>
    </source>
</reference>
<evidence type="ECO:0000313" key="3">
    <source>
        <dbReference type="Proteomes" id="UP000567885"/>
    </source>
</evidence>
<organism evidence="2 3">
    <name type="scientific">Fusarium heterosporum</name>
    <dbReference type="NCBI Taxonomy" id="42747"/>
    <lineage>
        <taxon>Eukaryota</taxon>
        <taxon>Fungi</taxon>
        <taxon>Dikarya</taxon>
        <taxon>Ascomycota</taxon>
        <taxon>Pezizomycotina</taxon>
        <taxon>Sordariomycetes</taxon>
        <taxon>Hypocreomycetidae</taxon>
        <taxon>Hypocreales</taxon>
        <taxon>Nectriaceae</taxon>
        <taxon>Fusarium</taxon>
        <taxon>Fusarium heterosporum species complex</taxon>
    </lineage>
</organism>
<comment type="caution">
    <text evidence="2">The sequence shown here is derived from an EMBL/GenBank/DDBJ whole genome shotgun (WGS) entry which is preliminary data.</text>
</comment>
<feature type="compositionally biased region" description="Polar residues" evidence="1">
    <location>
        <begin position="9"/>
        <end position="23"/>
    </location>
</feature>
<dbReference type="Proteomes" id="UP000567885">
    <property type="component" value="Unassembled WGS sequence"/>
</dbReference>
<keyword evidence="3" id="KW-1185">Reference proteome</keyword>
<dbReference type="EMBL" id="JAAGWQ010000094">
    <property type="protein sequence ID" value="KAF5668361.1"/>
    <property type="molecule type" value="Genomic_DNA"/>
</dbReference>
<dbReference type="AlphaFoldDB" id="A0A8H5TEQ4"/>
<proteinExistence type="predicted"/>
<feature type="region of interest" description="Disordered" evidence="1">
    <location>
        <begin position="103"/>
        <end position="124"/>
    </location>
</feature>
<evidence type="ECO:0000256" key="1">
    <source>
        <dbReference type="SAM" id="MobiDB-lite"/>
    </source>
</evidence>
<sequence length="231" mass="25025">MMRRHCTTEKSLSTVGKATTDQSGISRTRKVTVRIRYIFCIREEIGTITRPIRNTDQPAPGGQIDAFLGSHLSIGCYLYEEWEALSVEVDSIEASSVDSRVDSDHSIVGDADSEESNVDSDSVSSGKIVAATDPRVLSTVVVDPSSNNDDFDAWSENINQVDSDDNVDAAEIVVDIILENVDFTVIDSDSVNAYDGDEIVEDAVIVAVVSKNEVVDDTAVDVLEESKVAMS</sequence>
<gene>
    <name evidence="2" type="ORF">FHETE_5297</name>
</gene>
<protein>
    <submittedName>
        <fullName evidence="2">Uncharacterized protein</fullName>
    </submittedName>
</protein>
<accession>A0A8H5TEQ4</accession>
<evidence type="ECO:0000313" key="2">
    <source>
        <dbReference type="EMBL" id="KAF5668361.1"/>
    </source>
</evidence>